<reference evidence="2" key="1">
    <citation type="submission" date="2018-05" db="EMBL/GenBank/DDBJ databases">
        <authorList>
            <person name="Lanie J.A."/>
            <person name="Ng W.-L."/>
            <person name="Kazmierczak K.M."/>
            <person name="Andrzejewski T.M."/>
            <person name="Davidsen T.M."/>
            <person name="Wayne K.J."/>
            <person name="Tettelin H."/>
            <person name="Glass J.I."/>
            <person name="Rusch D."/>
            <person name="Podicherti R."/>
            <person name="Tsui H.-C.T."/>
            <person name="Winkler M.E."/>
        </authorList>
    </citation>
    <scope>NUCLEOTIDE SEQUENCE</scope>
</reference>
<organism evidence="2">
    <name type="scientific">marine metagenome</name>
    <dbReference type="NCBI Taxonomy" id="408172"/>
    <lineage>
        <taxon>unclassified sequences</taxon>
        <taxon>metagenomes</taxon>
        <taxon>ecological metagenomes</taxon>
    </lineage>
</organism>
<gene>
    <name evidence="2" type="ORF">METZ01_LOCUS118505</name>
</gene>
<dbReference type="AlphaFoldDB" id="A0A381XMH6"/>
<evidence type="ECO:0000313" key="2">
    <source>
        <dbReference type="EMBL" id="SVA65651.1"/>
    </source>
</evidence>
<dbReference type="EMBL" id="UINC01015620">
    <property type="protein sequence ID" value="SVA65651.1"/>
    <property type="molecule type" value="Genomic_DNA"/>
</dbReference>
<dbReference type="Pfam" id="PF14347">
    <property type="entry name" value="DUF4399"/>
    <property type="match status" value="1"/>
</dbReference>
<name>A0A381XMH6_9ZZZZ</name>
<protein>
    <recommendedName>
        <fullName evidence="1">DUF4399 domain-containing protein</fullName>
    </recommendedName>
</protein>
<feature type="domain" description="DUF4399" evidence="1">
    <location>
        <begin position="58"/>
        <end position="144"/>
    </location>
</feature>
<sequence>VILSIDTYLKPLTIGLFIFTLVSCGDTPEPEPTEGGASISFVHPEDGSTIEGNSVILRLDASGIEIVPAGTMQSGTGHHHFAVDADLPPVGAPIPTVEGTYIHLGQAQTEYELTGLASGEHVVIAVVGDGAHIPVEPWVVDTVRFVVP</sequence>
<accession>A0A381XMH6</accession>
<evidence type="ECO:0000259" key="1">
    <source>
        <dbReference type="Pfam" id="PF14347"/>
    </source>
</evidence>
<dbReference type="InterPro" id="IPR025512">
    <property type="entry name" value="DUF4399"/>
</dbReference>
<feature type="non-terminal residue" evidence="2">
    <location>
        <position position="1"/>
    </location>
</feature>
<proteinExistence type="predicted"/>